<name>A0A0F9NMB3_9ZZZZ</name>
<dbReference type="EMBL" id="LAZR01003222">
    <property type="protein sequence ID" value="KKN20645.1"/>
    <property type="molecule type" value="Genomic_DNA"/>
</dbReference>
<organism evidence="1">
    <name type="scientific">marine sediment metagenome</name>
    <dbReference type="NCBI Taxonomy" id="412755"/>
    <lineage>
        <taxon>unclassified sequences</taxon>
        <taxon>metagenomes</taxon>
        <taxon>ecological metagenomes</taxon>
    </lineage>
</organism>
<proteinExistence type="predicted"/>
<accession>A0A0F9NMB3</accession>
<sequence>MRMSIAALSISLISVALTGCASKDNFIPQPSQDMKAVYANHMSGVGDGQLLDTRVLVRRPMVEGDVRLSDYVRSEKNQLQKRFKLLPNPTMYMFVAPHLATSDQVPIPGYLTEFRMWEKDHYAMPGELSDMRNEFGE</sequence>
<dbReference type="PROSITE" id="PS51257">
    <property type="entry name" value="PROKAR_LIPOPROTEIN"/>
    <property type="match status" value="1"/>
</dbReference>
<dbReference type="InterPro" id="IPR022262">
    <property type="entry name" value="Lipoprot_put"/>
</dbReference>
<gene>
    <name evidence="1" type="ORF">LCGC14_0933500</name>
</gene>
<protein>
    <recommendedName>
        <fullName evidence="2">Lipoprotein</fullName>
    </recommendedName>
</protein>
<evidence type="ECO:0000313" key="1">
    <source>
        <dbReference type="EMBL" id="KKN20645.1"/>
    </source>
</evidence>
<evidence type="ECO:0008006" key="2">
    <source>
        <dbReference type="Google" id="ProtNLM"/>
    </source>
</evidence>
<dbReference type="AlphaFoldDB" id="A0A0F9NMB3"/>
<reference evidence="1" key="1">
    <citation type="journal article" date="2015" name="Nature">
        <title>Complex archaea that bridge the gap between prokaryotes and eukaryotes.</title>
        <authorList>
            <person name="Spang A."/>
            <person name="Saw J.H."/>
            <person name="Jorgensen S.L."/>
            <person name="Zaremba-Niedzwiedzka K."/>
            <person name="Martijn J."/>
            <person name="Lind A.E."/>
            <person name="van Eijk R."/>
            <person name="Schleper C."/>
            <person name="Guy L."/>
            <person name="Ettema T.J."/>
        </authorList>
    </citation>
    <scope>NUCLEOTIDE SEQUENCE</scope>
</reference>
<dbReference type="NCBIfam" id="TIGR03751">
    <property type="entry name" value="conj_TIGR03751"/>
    <property type="match status" value="1"/>
</dbReference>
<comment type="caution">
    <text evidence="1">The sequence shown here is derived from an EMBL/GenBank/DDBJ whole genome shotgun (WGS) entry which is preliminary data.</text>
</comment>